<sequence length="208" mass="24288">MEEEKMEDKIMKMKKEIKGDRIFLSLIVTLLIGFAFNHIYDIVQLAKKAPEVFEVKMIEDERQNGTYHLFVEGEQWSEVNYNEYMASVDAQGNTNFKMCLIIEKVGKITSNLFMAVIFYFAYLMLDNIFQPFSKNNIRRLRIIAVLTMLLSLMPVVVMTIMRYVYFSYVNVAVSQINPFIILSGILFGVLSEIFKYGFELQDEIDQIC</sequence>
<keyword evidence="1" id="KW-1133">Transmembrane helix</keyword>
<evidence type="ECO:0000313" key="2">
    <source>
        <dbReference type="EMBL" id="KAB1438358.1"/>
    </source>
</evidence>
<keyword evidence="1" id="KW-0472">Membrane</keyword>
<dbReference type="OrthoDB" id="2003592at2"/>
<keyword evidence="3" id="KW-1185">Reference proteome</keyword>
<reference evidence="2 3" key="2">
    <citation type="submission" date="2020-02" db="EMBL/GenBank/DDBJ databases">
        <title>Candidatus Galacturonibacter soehngenii shows hetero-acetogenic catabolism of galacturonic acid but lacks a canonical carbon monoxide dehydrogenase/acetyl-CoA synthase complex.</title>
        <authorList>
            <person name="Diender M."/>
            <person name="Stouten G.R."/>
            <person name="Petersen J.F."/>
            <person name="Nielsen P.H."/>
            <person name="Dueholm M.S."/>
            <person name="Pronk J.T."/>
            <person name="Van Loosdrecht M.C.M."/>
        </authorList>
    </citation>
    <scope>NUCLEOTIDE SEQUENCE [LARGE SCALE GENOMIC DNA]</scope>
    <source>
        <strain evidence="2">GalUA</strain>
    </source>
</reference>
<evidence type="ECO:0000313" key="3">
    <source>
        <dbReference type="Proteomes" id="UP000461768"/>
    </source>
</evidence>
<reference evidence="2 3" key="1">
    <citation type="submission" date="2019-09" db="EMBL/GenBank/DDBJ databases">
        <authorList>
            <person name="Valk L.C."/>
        </authorList>
    </citation>
    <scope>NUCLEOTIDE SEQUENCE [LARGE SCALE GENOMIC DNA]</scope>
    <source>
        <strain evidence="2">GalUA</strain>
    </source>
</reference>
<feature type="transmembrane region" description="Helical" evidence="1">
    <location>
        <begin position="176"/>
        <end position="194"/>
    </location>
</feature>
<organism evidence="2 3">
    <name type="scientific">Candidatus Galacturonatibacter soehngenii</name>
    <dbReference type="NCBI Taxonomy" id="2307010"/>
    <lineage>
        <taxon>Bacteria</taxon>
        <taxon>Bacillati</taxon>
        <taxon>Bacillota</taxon>
        <taxon>Clostridia</taxon>
        <taxon>Lachnospirales</taxon>
        <taxon>Lachnospiraceae</taxon>
        <taxon>Candidatus Galacturonatibacter</taxon>
    </lineage>
</organism>
<feature type="transmembrane region" description="Helical" evidence="1">
    <location>
        <begin position="21"/>
        <end position="40"/>
    </location>
</feature>
<proteinExistence type="predicted"/>
<dbReference type="EMBL" id="WAGX01000005">
    <property type="protein sequence ID" value="KAB1438358.1"/>
    <property type="molecule type" value="Genomic_DNA"/>
</dbReference>
<name>A0A7V7QL45_9FIRM</name>
<dbReference type="AlphaFoldDB" id="A0A7V7QL45"/>
<accession>A0A7V7QL45</accession>
<protein>
    <submittedName>
        <fullName evidence="2">DUF2975 domain-containing protein</fullName>
    </submittedName>
</protein>
<comment type="caution">
    <text evidence="2">The sequence shown here is derived from an EMBL/GenBank/DDBJ whole genome shotgun (WGS) entry which is preliminary data.</text>
</comment>
<gene>
    <name evidence="2" type="ORF">F7O84_12485</name>
</gene>
<keyword evidence="1" id="KW-0812">Transmembrane</keyword>
<evidence type="ECO:0000256" key="1">
    <source>
        <dbReference type="SAM" id="Phobius"/>
    </source>
</evidence>
<feature type="transmembrane region" description="Helical" evidence="1">
    <location>
        <begin position="112"/>
        <end position="129"/>
    </location>
</feature>
<feature type="transmembrane region" description="Helical" evidence="1">
    <location>
        <begin position="141"/>
        <end position="164"/>
    </location>
</feature>
<dbReference type="Proteomes" id="UP000461768">
    <property type="component" value="Unassembled WGS sequence"/>
</dbReference>